<gene>
    <name evidence="5" type="primary">LOC111277822</name>
</gene>
<dbReference type="GO" id="GO:0016746">
    <property type="term" value="F:acyltransferase activity"/>
    <property type="evidence" value="ECO:0007669"/>
    <property type="project" value="UniProtKB-KW"/>
</dbReference>
<dbReference type="PANTHER" id="PTHR31623">
    <property type="entry name" value="F21J9.9"/>
    <property type="match status" value="1"/>
</dbReference>
<sequence>MEVQIMSRETIKPSSPTPEHLRTYKLGLFDQLASPIYVPITLFYSARDGNPGMNSDHLKKSLSKSLTQFYPLAGRIKDDHLTIDCNDDGATFIEAQVACDLSFVLEDPEIEVLQLLLPCNPLEHLPHQSQSITDQVILAAQVNYFACGGMAIGVCISHVIADTSAAAHFLKAWAAVAFGADNIEGVIYDCSSHFPPQDLSFYYRVMSLLEEYNNVESSEDEVVTKRLLFDGSKIADLRNEMGSDGLNLFRPTRVEAVTALIWEALITATAENDRTSQILEASIAVNMRKRMNPPLPEQCIGSICFVTNARSHNEKIENRSRLSRKIHESINEIDDEYIRKIYTSGECFNKFMEKSYEEYEKNPKIGVFYFTSWCRFPFYETDFGFGKPIWVVGGLRVNRIACFLDTSDGEGIEAWISLTKEEMAKLEQQPGILAYATF</sequence>
<dbReference type="KEGG" id="dzi:111277822"/>
<evidence type="ECO:0000256" key="3">
    <source>
        <dbReference type="ARBA" id="ARBA00023315"/>
    </source>
</evidence>
<organism evidence="4 5">
    <name type="scientific">Durio zibethinus</name>
    <name type="common">Durian</name>
    <dbReference type="NCBI Taxonomy" id="66656"/>
    <lineage>
        <taxon>Eukaryota</taxon>
        <taxon>Viridiplantae</taxon>
        <taxon>Streptophyta</taxon>
        <taxon>Embryophyta</taxon>
        <taxon>Tracheophyta</taxon>
        <taxon>Spermatophyta</taxon>
        <taxon>Magnoliopsida</taxon>
        <taxon>eudicotyledons</taxon>
        <taxon>Gunneridae</taxon>
        <taxon>Pentapetalae</taxon>
        <taxon>rosids</taxon>
        <taxon>malvids</taxon>
        <taxon>Malvales</taxon>
        <taxon>Malvaceae</taxon>
        <taxon>Helicteroideae</taxon>
        <taxon>Durio</taxon>
    </lineage>
</organism>
<evidence type="ECO:0000256" key="2">
    <source>
        <dbReference type="ARBA" id="ARBA00022679"/>
    </source>
</evidence>
<evidence type="ECO:0000256" key="1">
    <source>
        <dbReference type="ARBA" id="ARBA00009861"/>
    </source>
</evidence>
<dbReference type="Gene3D" id="3.30.559.10">
    <property type="entry name" value="Chloramphenicol acetyltransferase-like domain"/>
    <property type="match status" value="2"/>
</dbReference>
<name>A0A6P5WWV8_DURZI</name>
<dbReference type="InterPro" id="IPR023213">
    <property type="entry name" value="CAT-like_dom_sf"/>
</dbReference>
<keyword evidence="4" id="KW-1185">Reference proteome</keyword>
<protein>
    <submittedName>
        <fullName evidence="5">Vinorine synthase-like</fullName>
    </submittedName>
</protein>
<keyword evidence="2" id="KW-0808">Transferase</keyword>
<dbReference type="AlphaFoldDB" id="A0A6P5WWV8"/>
<accession>A0A6P5WWV8</accession>
<evidence type="ECO:0000313" key="4">
    <source>
        <dbReference type="Proteomes" id="UP000515121"/>
    </source>
</evidence>
<comment type="similarity">
    <text evidence="1">Belongs to the plant acyltransferase family.</text>
</comment>
<proteinExistence type="inferred from homology"/>
<evidence type="ECO:0000313" key="5">
    <source>
        <dbReference type="RefSeq" id="XP_022719971.1"/>
    </source>
</evidence>
<dbReference type="Proteomes" id="UP000515121">
    <property type="component" value="Unplaced"/>
</dbReference>
<reference evidence="5" key="1">
    <citation type="submission" date="2025-08" db="UniProtKB">
        <authorList>
            <consortium name="RefSeq"/>
        </authorList>
    </citation>
    <scope>IDENTIFICATION</scope>
    <source>
        <tissue evidence="5">Fruit stalk</tissue>
    </source>
</reference>
<keyword evidence="3" id="KW-0012">Acyltransferase</keyword>
<dbReference type="GeneID" id="111277822"/>
<dbReference type="OrthoDB" id="1932220at2759"/>
<dbReference type="Pfam" id="PF02458">
    <property type="entry name" value="Transferase"/>
    <property type="match status" value="1"/>
</dbReference>
<dbReference type="PANTHER" id="PTHR31623:SF28">
    <property type="entry name" value="BAHD ACYLTRANSFERASE"/>
    <property type="match status" value="1"/>
</dbReference>
<dbReference type="RefSeq" id="XP_022719971.1">
    <property type="nucleotide sequence ID" value="XM_022864236.1"/>
</dbReference>